<name>A0AA90TU70_9BACI</name>
<accession>A0AA90TU70</accession>
<organism evidence="2 3">
    <name type="scientific">Bacillus salipaludis</name>
    <dbReference type="NCBI Taxonomy" id="2547811"/>
    <lineage>
        <taxon>Bacteria</taxon>
        <taxon>Bacillati</taxon>
        <taxon>Bacillota</taxon>
        <taxon>Bacilli</taxon>
        <taxon>Bacillales</taxon>
        <taxon>Bacillaceae</taxon>
        <taxon>Bacillus</taxon>
    </lineage>
</organism>
<protein>
    <submittedName>
        <fullName evidence="2">Uncharacterized protein</fullName>
    </submittedName>
</protein>
<dbReference type="EMBL" id="JAVGVR010000001">
    <property type="protein sequence ID" value="MDQ6599039.1"/>
    <property type="molecule type" value="Genomic_DNA"/>
</dbReference>
<keyword evidence="1" id="KW-1133">Transmembrane helix</keyword>
<evidence type="ECO:0000313" key="3">
    <source>
        <dbReference type="Proteomes" id="UP001178888"/>
    </source>
</evidence>
<sequence>MFQKNKDNTIIKIGLGTAFLSTIFSLIIVRLLVEIKHSTGKG</sequence>
<proteinExistence type="predicted"/>
<dbReference type="RefSeq" id="WP_268884132.1">
    <property type="nucleotide sequence ID" value="NZ_JAVGVR010000001.1"/>
</dbReference>
<gene>
    <name evidence="2" type="ORF">RCG21_22275</name>
</gene>
<dbReference type="AlphaFoldDB" id="A0AA90TU70"/>
<evidence type="ECO:0000313" key="2">
    <source>
        <dbReference type="EMBL" id="MDQ6599039.1"/>
    </source>
</evidence>
<keyword evidence="1" id="KW-0812">Transmembrane</keyword>
<dbReference type="Proteomes" id="UP001178888">
    <property type="component" value="Unassembled WGS sequence"/>
</dbReference>
<evidence type="ECO:0000256" key="1">
    <source>
        <dbReference type="SAM" id="Phobius"/>
    </source>
</evidence>
<keyword evidence="3" id="KW-1185">Reference proteome</keyword>
<feature type="transmembrane region" description="Helical" evidence="1">
    <location>
        <begin position="13"/>
        <end position="33"/>
    </location>
</feature>
<comment type="caution">
    <text evidence="2">The sequence shown here is derived from an EMBL/GenBank/DDBJ whole genome shotgun (WGS) entry which is preliminary data.</text>
</comment>
<reference evidence="2" key="1">
    <citation type="submission" date="2023-08" db="EMBL/GenBank/DDBJ databases">
        <title>Nitrogen cycling bacteria in agricultural field soils.</title>
        <authorList>
            <person name="Jang J."/>
        </authorList>
    </citation>
    <scope>NUCLEOTIDE SEQUENCE</scope>
    <source>
        <strain evidence="2">PS3-36</strain>
    </source>
</reference>
<keyword evidence="1" id="KW-0472">Membrane</keyword>